<keyword evidence="1" id="KW-0812">Transmembrane</keyword>
<reference evidence="2 3" key="1">
    <citation type="journal article" date="1998" name="DNA Res.">
        <title>Complete sequence and gene organization of the genome of a hyper-thermophilic archaebacterium, Pyrococcus horikoshii OT3.</title>
        <authorList>
            <person name="Kawarabayasi Y."/>
            <person name="Sawada M."/>
            <person name="Horikawa H."/>
            <person name="Haikawa Y."/>
            <person name="Hino Y."/>
            <person name="Yamamoto S."/>
            <person name="Sekine M."/>
            <person name="Baba S."/>
            <person name="Kosugi H."/>
            <person name="Hosoyama A."/>
            <person name="Nagai Y."/>
            <person name="Sakai M."/>
            <person name="Ogura K."/>
            <person name="Otuka R."/>
            <person name="Nakazawa H."/>
            <person name="Takamiya M."/>
            <person name="Ohfuku Y."/>
            <person name="Funahashi T."/>
            <person name="Tanaka T."/>
            <person name="Kudoh Y."/>
            <person name="Yamazaki J."/>
            <person name="Kushida N."/>
            <person name="Oguchi A."/>
            <person name="Aoki K."/>
            <person name="Nakamura Y."/>
            <person name="Robb T.F."/>
            <person name="Horikoshi K."/>
            <person name="Masuchi Y."/>
            <person name="Shizuya H."/>
            <person name="Kikuchi H."/>
        </authorList>
    </citation>
    <scope>NUCLEOTIDE SEQUENCE [LARGE SCALE GENOMIC DNA]</scope>
    <source>
        <strain evidence="3">ATCC 700860 / DSM 12428 / JCM 9974 / NBRC 100139 / OT-3</strain>
    </source>
</reference>
<feature type="transmembrane region" description="Helical" evidence="1">
    <location>
        <begin position="111"/>
        <end position="134"/>
    </location>
</feature>
<dbReference type="EnsemblBacteria" id="BAA30281">
    <property type="protein sequence ID" value="BAA30281"/>
    <property type="gene ID" value="BAA30281"/>
</dbReference>
<keyword evidence="1" id="KW-1133">Transmembrane helix</keyword>
<dbReference type="AlphaFoldDB" id="O58915"/>
<accession>O58915</accession>
<keyword evidence="1" id="KW-0472">Membrane</keyword>
<dbReference type="eggNOG" id="arCOG07162">
    <property type="taxonomic scope" value="Archaea"/>
</dbReference>
<keyword evidence="3" id="KW-1185">Reference proteome</keyword>
<evidence type="ECO:0000313" key="2">
    <source>
        <dbReference type="EMBL" id="BAA30281.1"/>
    </source>
</evidence>
<dbReference type="PIR" id="G71060">
    <property type="entry name" value="G71060"/>
</dbReference>
<feature type="transmembrane region" description="Helical" evidence="1">
    <location>
        <begin position="38"/>
        <end position="63"/>
    </location>
</feature>
<dbReference type="OrthoDB" id="103650at2157"/>
<name>O58915_PYRHO</name>
<evidence type="ECO:0000313" key="3">
    <source>
        <dbReference type="Proteomes" id="UP000000752"/>
    </source>
</evidence>
<dbReference type="EMBL" id="BA000001">
    <property type="protein sequence ID" value="BAA30281.1"/>
    <property type="molecule type" value="Genomic_DNA"/>
</dbReference>
<dbReference type="Proteomes" id="UP000000752">
    <property type="component" value="Chromosome"/>
</dbReference>
<organism evidence="2 3">
    <name type="scientific">Pyrococcus horikoshii (strain ATCC 700860 / DSM 12428 / JCM 9974 / NBRC 100139 / OT-3)</name>
    <dbReference type="NCBI Taxonomy" id="70601"/>
    <lineage>
        <taxon>Archaea</taxon>
        <taxon>Methanobacteriati</taxon>
        <taxon>Methanobacteriota</taxon>
        <taxon>Thermococci</taxon>
        <taxon>Thermococcales</taxon>
        <taxon>Thermococcaceae</taxon>
        <taxon>Pyrococcus</taxon>
    </lineage>
</organism>
<evidence type="ECO:0000256" key="1">
    <source>
        <dbReference type="SAM" id="Phobius"/>
    </source>
</evidence>
<dbReference type="GeneID" id="1443501"/>
<dbReference type="RefSeq" id="WP_010885266.1">
    <property type="nucleotide sequence ID" value="NC_000961.1"/>
</dbReference>
<protein>
    <submittedName>
        <fullName evidence="2">Uncharacterized protein</fullName>
    </submittedName>
</protein>
<feature type="transmembrane region" description="Helical" evidence="1">
    <location>
        <begin position="5"/>
        <end position="26"/>
    </location>
</feature>
<sequence length="143" mass="16461">MVPKLILKGIWSGIISFLLLIFLTIYGPLEKLSPSSQFYWTMASISGALAGFVLVGMTILHTLPDIQVYRELQKFKSFSQIYTIYHFTFVFLLIVLVLSVIGGTSLSEDVFFGYFVFALFWISLWLVYSCFWILKKLAELRFS</sequence>
<dbReference type="KEGG" id="pho:PH1181"/>
<feature type="transmembrane region" description="Helical" evidence="1">
    <location>
        <begin position="84"/>
        <end position="105"/>
    </location>
</feature>
<proteinExistence type="predicted"/>
<gene>
    <name evidence="2" type="ordered locus">PH1181</name>
</gene>
<dbReference type="STRING" id="70601.gene:9378143"/>